<evidence type="ECO:0000313" key="6">
    <source>
        <dbReference type="EMBL" id="SJZ53615.1"/>
    </source>
</evidence>
<keyword evidence="4" id="KW-0145">Chemotaxis</keyword>
<dbReference type="OrthoDB" id="9793421at2"/>
<dbReference type="CDD" id="cd16432">
    <property type="entry name" value="CheB_Rec"/>
    <property type="match status" value="1"/>
</dbReference>
<dbReference type="Pfam" id="PF01339">
    <property type="entry name" value="CheB_methylest"/>
    <property type="match status" value="1"/>
</dbReference>
<dbReference type="GO" id="GO:0005737">
    <property type="term" value="C:cytoplasm"/>
    <property type="evidence" value="ECO:0007669"/>
    <property type="project" value="InterPro"/>
</dbReference>
<evidence type="ECO:0000313" key="7">
    <source>
        <dbReference type="Proteomes" id="UP000196365"/>
    </source>
</evidence>
<dbReference type="SUPFAM" id="SSF52738">
    <property type="entry name" value="Methylesterase CheB, C-terminal domain"/>
    <property type="match status" value="1"/>
</dbReference>
<feature type="active site" evidence="4">
    <location>
        <position position="145"/>
    </location>
</feature>
<evidence type="ECO:0000259" key="5">
    <source>
        <dbReference type="PROSITE" id="PS50122"/>
    </source>
</evidence>
<dbReference type="RefSeq" id="WP_087678413.1">
    <property type="nucleotide sequence ID" value="NZ_FUWV01000004.1"/>
</dbReference>
<dbReference type="Gene3D" id="3.40.50.180">
    <property type="entry name" value="Methylesterase CheB, C-terminal domain"/>
    <property type="match status" value="1"/>
</dbReference>
<proteinExistence type="predicted"/>
<dbReference type="GO" id="GO:0006935">
    <property type="term" value="P:chemotaxis"/>
    <property type="evidence" value="ECO:0007669"/>
    <property type="project" value="UniProtKB-UniRule"/>
</dbReference>
<evidence type="ECO:0000256" key="2">
    <source>
        <dbReference type="ARBA" id="ARBA00039140"/>
    </source>
</evidence>
<comment type="catalytic activity">
    <reaction evidence="3">
        <text>[protein]-L-glutamate 5-O-methyl ester + H2O = L-glutamyl-[protein] + methanol + H(+)</text>
        <dbReference type="Rhea" id="RHEA:23236"/>
        <dbReference type="Rhea" id="RHEA-COMP:10208"/>
        <dbReference type="Rhea" id="RHEA-COMP:10311"/>
        <dbReference type="ChEBI" id="CHEBI:15377"/>
        <dbReference type="ChEBI" id="CHEBI:15378"/>
        <dbReference type="ChEBI" id="CHEBI:17790"/>
        <dbReference type="ChEBI" id="CHEBI:29973"/>
        <dbReference type="ChEBI" id="CHEBI:82795"/>
        <dbReference type="EC" id="3.1.1.61"/>
    </reaction>
</comment>
<keyword evidence="1 4" id="KW-0378">Hydrolase</keyword>
<dbReference type="Proteomes" id="UP000196365">
    <property type="component" value="Unassembled WGS sequence"/>
</dbReference>
<gene>
    <name evidence="6" type="ORF">SAMN02745973_00939</name>
</gene>
<sequence length="202" mass="22158">MSNLLLPLLDRKWSAIAIGASTGGPKTLTKIIANLPENTQAPPIFIVQHMPKGFTTAFAQRLDDICSLKVVEAKNGEVIKKGHIYIAPGDFHMTIQKQEIVQEIVLDQREKHLGVRPSVDYLFSSAAKIYKEKLLSIILTGMGKDGTEGMKDTKKYGGVNIAQDQKSAIIFGMPGSAIESGVVDKVLSLEDIMIQLKELLKR</sequence>
<keyword evidence="7" id="KW-1185">Reference proteome</keyword>
<dbReference type="InterPro" id="IPR035909">
    <property type="entry name" value="CheB_C"/>
</dbReference>
<dbReference type="PROSITE" id="PS50122">
    <property type="entry name" value="CHEB"/>
    <property type="match status" value="1"/>
</dbReference>
<name>A0A1T4LFW9_9FIRM</name>
<dbReference type="EMBL" id="FUWV01000004">
    <property type="protein sequence ID" value="SJZ53615.1"/>
    <property type="molecule type" value="Genomic_DNA"/>
</dbReference>
<dbReference type="AlphaFoldDB" id="A0A1T4LFW9"/>
<feature type="active site" evidence="4">
    <location>
        <position position="21"/>
    </location>
</feature>
<organism evidence="6 7">
    <name type="scientific">Garciella nitratireducens DSM 15102</name>
    <dbReference type="NCBI Taxonomy" id="1121911"/>
    <lineage>
        <taxon>Bacteria</taxon>
        <taxon>Bacillati</taxon>
        <taxon>Bacillota</taxon>
        <taxon>Clostridia</taxon>
        <taxon>Eubacteriales</taxon>
        <taxon>Eubacteriaceae</taxon>
        <taxon>Garciella</taxon>
    </lineage>
</organism>
<evidence type="ECO:0000256" key="1">
    <source>
        <dbReference type="ARBA" id="ARBA00022801"/>
    </source>
</evidence>
<feature type="domain" description="CheB-type methylesterase" evidence="5">
    <location>
        <begin position="16"/>
        <end position="202"/>
    </location>
</feature>
<dbReference type="InterPro" id="IPR000673">
    <property type="entry name" value="Sig_transdc_resp-reg_Me-estase"/>
</dbReference>
<feature type="active site" evidence="4">
    <location>
        <position position="49"/>
    </location>
</feature>
<dbReference type="GO" id="GO:0000156">
    <property type="term" value="F:phosphorelay response regulator activity"/>
    <property type="evidence" value="ECO:0007669"/>
    <property type="project" value="InterPro"/>
</dbReference>
<reference evidence="6 7" key="1">
    <citation type="submission" date="2017-02" db="EMBL/GenBank/DDBJ databases">
        <authorList>
            <person name="Peterson S.W."/>
        </authorList>
    </citation>
    <scope>NUCLEOTIDE SEQUENCE [LARGE SCALE GENOMIC DNA]</scope>
    <source>
        <strain evidence="6 7">DSM 15102</strain>
    </source>
</reference>
<protein>
    <recommendedName>
        <fullName evidence="2">protein-glutamate methylesterase</fullName>
        <ecNumber evidence="2">3.1.1.61</ecNumber>
    </recommendedName>
</protein>
<evidence type="ECO:0000256" key="3">
    <source>
        <dbReference type="ARBA" id="ARBA00048267"/>
    </source>
</evidence>
<evidence type="ECO:0000256" key="4">
    <source>
        <dbReference type="PROSITE-ProRule" id="PRU00050"/>
    </source>
</evidence>
<dbReference type="EC" id="3.1.1.61" evidence="2"/>
<dbReference type="PANTHER" id="PTHR42872">
    <property type="entry name" value="PROTEIN-GLUTAMATE METHYLESTERASE/PROTEIN-GLUTAMINE GLUTAMINASE"/>
    <property type="match status" value="1"/>
</dbReference>
<dbReference type="GO" id="GO:0008984">
    <property type="term" value="F:protein-glutamate methylesterase activity"/>
    <property type="evidence" value="ECO:0007669"/>
    <property type="project" value="UniProtKB-EC"/>
</dbReference>
<dbReference type="PANTHER" id="PTHR42872:SF3">
    <property type="entry name" value="PROTEIN-GLUTAMATE METHYLESTERASE_PROTEIN-GLUTAMINE GLUTAMINASE 1"/>
    <property type="match status" value="1"/>
</dbReference>
<accession>A0A1T4LFW9</accession>